<feature type="domain" description="CAP-associated" evidence="2">
    <location>
        <begin position="60"/>
        <end position="196"/>
    </location>
</feature>
<sequence>MTKKIFFFFLFLMTCSGAWFLLGRPAVDQPIVVQTDEPSVETVGKLEQEESRLPFFSIRGRPSMEILEEIGKPTRTEPSEYGYEWWVYEEENQVVMQLGIQNDEVVTGVLFHPEEGKVKIGDKYKDVKERFSLQESYRLESEGAYTLELTEKDLKERPVISLSDRWSAQLYIDNVTEKVFAIRMVRNDILLKHQPYKIIYRGSLPQQESLTSTQWEEVQSGMEAQIFSITNNLRVQNGLDALTSHEGAREVAFSHSRDMDEHNYFSHYSQNGDGLKERLGELSYIRAGENIASQYVDATAAVHGWLNSPGHRKALLDPDYTHLGVGVHQRYYTQNFLTVP</sequence>
<dbReference type="Proteomes" id="UP000183557">
    <property type="component" value="Unassembled WGS sequence"/>
</dbReference>
<keyword evidence="4" id="KW-1185">Reference proteome</keyword>
<proteinExistence type="predicted"/>
<dbReference type="SUPFAM" id="SSF55797">
    <property type="entry name" value="PR-1-like"/>
    <property type="match status" value="1"/>
</dbReference>
<dbReference type="InterPro" id="IPR029410">
    <property type="entry name" value="CAP_assoc"/>
</dbReference>
<dbReference type="Pfam" id="PF14504">
    <property type="entry name" value="CAP_assoc_N"/>
    <property type="match status" value="1"/>
</dbReference>
<evidence type="ECO:0000313" key="4">
    <source>
        <dbReference type="Proteomes" id="UP000183557"/>
    </source>
</evidence>
<dbReference type="PANTHER" id="PTHR31157:SF26">
    <property type="entry name" value="SCP-LIKE EXTRACELLULAR PROTEIN"/>
    <property type="match status" value="1"/>
</dbReference>
<evidence type="ECO:0000313" key="3">
    <source>
        <dbReference type="EMBL" id="SFJ92519.1"/>
    </source>
</evidence>
<name>A0A1I3VBY2_HALDA</name>
<dbReference type="Gene3D" id="3.40.33.10">
    <property type="entry name" value="CAP"/>
    <property type="match status" value="1"/>
</dbReference>
<reference evidence="4" key="1">
    <citation type="submission" date="2016-10" db="EMBL/GenBank/DDBJ databases">
        <authorList>
            <person name="Varghese N."/>
            <person name="Submissions S."/>
        </authorList>
    </citation>
    <scope>NUCLEOTIDE SEQUENCE [LARGE SCALE GENOMIC DNA]</scope>
    <source>
        <strain evidence="4">CGMCC 1.3704</strain>
    </source>
</reference>
<feature type="domain" description="SCP" evidence="1">
    <location>
        <begin position="229"/>
        <end position="336"/>
    </location>
</feature>
<evidence type="ECO:0000259" key="2">
    <source>
        <dbReference type="Pfam" id="PF14504"/>
    </source>
</evidence>
<protein>
    <submittedName>
        <fullName evidence="3">Uncharacterized conserved protein YkwD, contains CAP (CSP/antigen 5/PR1) domain</fullName>
    </submittedName>
</protein>
<dbReference type="OrthoDB" id="9783944at2"/>
<accession>A0A1I3VBY2</accession>
<dbReference type="PANTHER" id="PTHR31157">
    <property type="entry name" value="SCP DOMAIN-CONTAINING PROTEIN"/>
    <property type="match status" value="1"/>
</dbReference>
<evidence type="ECO:0000259" key="1">
    <source>
        <dbReference type="Pfam" id="PF00188"/>
    </source>
</evidence>
<dbReference type="EMBL" id="FOSB01000005">
    <property type="protein sequence ID" value="SFJ92519.1"/>
    <property type="molecule type" value="Genomic_DNA"/>
</dbReference>
<dbReference type="InterPro" id="IPR035940">
    <property type="entry name" value="CAP_sf"/>
</dbReference>
<dbReference type="CDD" id="cd05379">
    <property type="entry name" value="CAP_bacterial"/>
    <property type="match status" value="1"/>
</dbReference>
<organism evidence="3 4">
    <name type="scientific">Halobacillus dabanensis</name>
    <dbReference type="NCBI Taxonomy" id="240302"/>
    <lineage>
        <taxon>Bacteria</taxon>
        <taxon>Bacillati</taxon>
        <taxon>Bacillota</taxon>
        <taxon>Bacilli</taxon>
        <taxon>Bacillales</taxon>
        <taxon>Bacillaceae</taxon>
        <taxon>Halobacillus</taxon>
    </lineage>
</organism>
<dbReference type="AlphaFoldDB" id="A0A1I3VBY2"/>
<dbReference type="RefSeq" id="WP_083412683.1">
    <property type="nucleotide sequence ID" value="NZ_FOSB01000005.1"/>
</dbReference>
<dbReference type="Pfam" id="PF00188">
    <property type="entry name" value="CAP"/>
    <property type="match status" value="1"/>
</dbReference>
<gene>
    <name evidence="3" type="ORF">SAMN04487936_105234</name>
</gene>
<dbReference type="InterPro" id="IPR014044">
    <property type="entry name" value="CAP_dom"/>
</dbReference>